<dbReference type="SUPFAM" id="SSF55729">
    <property type="entry name" value="Acyl-CoA N-acyltransferases (Nat)"/>
    <property type="match status" value="1"/>
</dbReference>
<name>A0A6M0RRH4_9CYAN</name>
<dbReference type="InterPro" id="IPR016181">
    <property type="entry name" value="Acyl_CoA_acyltransferase"/>
</dbReference>
<dbReference type="AlphaFoldDB" id="A0A6M0RRH4"/>
<dbReference type="EMBL" id="QXHD01000004">
    <property type="protein sequence ID" value="NEZ58838.1"/>
    <property type="molecule type" value="Genomic_DNA"/>
</dbReference>
<dbReference type="PANTHER" id="PTHR43800:SF1">
    <property type="entry name" value="PEPTIDYL-LYSINE N-ACETYLTRANSFERASE YJAB"/>
    <property type="match status" value="1"/>
</dbReference>
<dbReference type="Proteomes" id="UP000481033">
    <property type="component" value="Unassembled WGS sequence"/>
</dbReference>
<evidence type="ECO:0000256" key="1">
    <source>
        <dbReference type="ARBA" id="ARBA00022679"/>
    </source>
</evidence>
<reference evidence="3 4" key="1">
    <citation type="journal article" date="2020" name="Microb. Ecol.">
        <title>Ecogenomics of the Marine Benthic Filamentous Cyanobacterium Adonisia.</title>
        <authorList>
            <person name="Walter J.M."/>
            <person name="Coutinho F.H."/>
            <person name="Leomil L."/>
            <person name="Hargreaves P.I."/>
            <person name="Campeao M.E."/>
            <person name="Vieira V.V."/>
            <person name="Silva B.S."/>
            <person name="Fistarol G.O."/>
            <person name="Salomon P.S."/>
            <person name="Sawabe T."/>
            <person name="Mino S."/>
            <person name="Hosokawa M."/>
            <person name="Miyashita H."/>
            <person name="Maruyama F."/>
            <person name="van Verk M.C."/>
            <person name="Dutilh B.E."/>
            <person name="Thompson C.C."/>
            <person name="Thompson F.L."/>
        </authorList>
    </citation>
    <scope>NUCLEOTIDE SEQUENCE [LARGE SCALE GENOMIC DNA]</scope>
    <source>
        <strain evidence="3 4">CCMR0081</strain>
    </source>
</reference>
<dbReference type="RefSeq" id="WP_163701744.1">
    <property type="nucleotide sequence ID" value="NZ_QXHD01000004.1"/>
</dbReference>
<keyword evidence="1 3" id="KW-0808">Transferase</keyword>
<dbReference type="GO" id="GO:0016746">
    <property type="term" value="F:acyltransferase activity"/>
    <property type="evidence" value="ECO:0007669"/>
    <property type="project" value="UniProtKB-KW"/>
</dbReference>
<dbReference type="PANTHER" id="PTHR43800">
    <property type="entry name" value="PEPTIDYL-LYSINE N-ACETYLTRANSFERASE YJAB"/>
    <property type="match status" value="1"/>
</dbReference>
<accession>A0A6M0RRH4</accession>
<keyword evidence="4" id="KW-1185">Reference proteome</keyword>
<proteinExistence type="predicted"/>
<gene>
    <name evidence="3" type="ORF">DXZ20_24995</name>
</gene>
<protein>
    <submittedName>
        <fullName evidence="3">N-acetyltransferase</fullName>
    </submittedName>
</protein>
<evidence type="ECO:0000313" key="3">
    <source>
        <dbReference type="EMBL" id="NEZ58838.1"/>
    </source>
</evidence>
<comment type="caution">
    <text evidence="3">The sequence shown here is derived from an EMBL/GenBank/DDBJ whole genome shotgun (WGS) entry which is preliminary data.</text>
</comment>
<evidence type="ECO:0000256" key="2">
    <source>
        <dbReference type="ARBA" id="ARBA00023315"/>
    </source>
</evidence>
<sequence length="390" mass="43584">MTPVNSSDSIAVRPVHFRDSEKLMPNGGSEVVTCGAFTKNQPVLDSGHLFGKEAWQRLSRLVNPLQPKTITFAAGCKHTTQGVIQVSPFNSTRSTWRIDQVMVKASSDEVLTLNLDLASLLLRHCFETIVEAHTWISETSIQDKFGLALYRQNGFQPLAYVTYWSIDAEQITSLAENEPDLPNLLPVSNADAQLIYHLETASMPPQLRQVFDHQIQDFRTRSIAGVRAQVQRWLGQSESVSAYVFEPQRKAAIGYFSLRLSQDTEQPNRAKLTVHPAYTWLYPELMAQMAQVLQGASNQTLQLASLDYQPERESYLREIEATEVGHTVMMSRSVWHKVRESKAVSIEGLQDVLQGLQPSGKAIPSRFFWDAANPGLRRPARDDSSGGTAG</sequence>
<keyword evidence="2" id="KW-0012">Acyltransferase</keyword>
<evidence type="ECO:0000313" key="4">
    <source>
        <dbReference type="Proteomes" id="UP000481033"/>
    </source>
</evidence>
<organism evidence="3 4">
    <name type="scientific">Adonisia turfae CCMR0081</name>
    <dbReference type="NCBI Taxonomy" id="2292702"/>
    <lineage>
        <taxon>Bacteria</taxon>
        <taxon>Bacillati</taxon>
        <taxon>Cyanobacteriota</taxon>
        <taxon>Adonisia</taxon>
        <taxon>Adonisia turfae</taxon>
    </lineage>
</organism>